<feature type="domain" description="Apple" evidence="2">
    <location>
        <begin position="45"/>
        <end position="100"/>
    </location>
</feature>
<dbReference type="SUPFAM" id="SSF50923">
    <property type="entry name" value="Hemopexin-like domain"/>
    <property type="match status" value="1"/>
</dbReference>
<feature type="signal peptide" evidence="1">
    <location>
        <begin position="1"/>
        <end position="15"/>
    </location>
</feature>
<dbReference type="Gene3D" id="2.110.10.10">
    <property type="entry name" value="Hemopexin-like domain"/>
    <property type="match status" value="2"/>
</dbReference>
<sequence>MIVLLLISNFLIAYSNKFDGSPSIGDQIWQSPSQKSPSILESFDNIIHTNVGNSITDCAFMCIEWANCTGFSFEANCSKCVIYEKFLNLNESLERNIRYFEFELFGRKQQKPGINGAFYDSTENKYFLISGNAVLVYNNWTDFQTGPTSRKHINKFFTNWGTFGTDGLLVRQMFSSYIYFIFKGEFSYSFNKFSNFPAFKAFSGTNGANIKYTLGNHVPQGPGAMLERMTCKFCSEPNKPFLTAYFFKGSYIYEVWSETWMSWLAKGTSYHINDTKNEHFPGIIPDSTAALTLADNENSTIFFKGNDYYFYDMDLKTLSYLGKVNLC</sequence>
<dbReference type="Proteomes" id="UP000549394">
    <property type="component" value="Unassembled WGS sequence"/>
</dbReference>
<gene>
    <name evidence="3" type="ORF">DGYR_LOCUS3021</name>
</gene>
<dbReference type="Pfam" id="PF00024">
    <property type="entry name" value="PAN_1"/>
    <property type="match status" value="1"/>
</dbReference>
<evidence type="ECO:0000313" key="4">
    <source>
        <dbReference type="Proteomes" id="UP000549394"/>
    </source>
</evidence>
<comment type="caution">
    <text evidence="3">The sequence shown here is derived from an EMBL/GenBank/DDBJ whole genome shotgun (WGS) entry which is preliminary data.</text>
</comment>
<evidence type="ECO:0000256" key="1">
    <source>
        <dbReference type="SAM" id="SignalP"/>
    </source>
</evidence>
<organism evidence="3 4">
    <name type="scientific">Dimorphilus gyrociliatus</name>
    <dbReference type="NCBI Taxonomy" id="2664684"/>
    <lineage>
        <taxon>Eukaryota</taxon>
        <taxon>Metazoa</taxon>
        <taxon>Spiralia</taxon>
        <taxon>Lophotrochozoa</taxon>
        <taxon>Annelida</taxon>
        <taxon>Polychaeta</taxon>
        <taxon>Polychaeta incertae sedis</taxon>
        <taxon>Dinophilidae</taxon>
        <taxon>Dimorphilus</taxon>
    </lineage>
</organism>
<keyword evidence="4" id="KW-1185">Reference proteome</keyword>
<accession>A0A7I8VCR3</accession>
<dbReference type="InterPro" id="IPR003609">
    <property type="entry name" value="Pan_app"/>
</dbReference>
<keyword evidence="1" id="KW-0732">Signal</keyword>
<dbReference type="EMBL" id="CAJFCJ010000005">
    <property type="protein sequence ID" value="CAD5114142.1"/>
    <property type="molecule type" value="Genomic_DNA"/>
</dbReference>
<dbReference type="AlphaFoldDB" id="A0A7I8VCR3"/>
<name>A0A7I8VCR3_9ANNE</name>
<evidence type="ECO:0000313" key="3">
    <source>
        <dbReference type="EMBL" id="CAD5114142.1"/>
    </source>
</evidence>
<proteinExistence type="predicted"/>
<dbReference type="InterPro" id="IPR036375">
    <property type="entry name" value="Hemopexin-like_dom_sf"/>
</dbReference>
<evidence type="ECO:0000259" key="2">
    <source>
        <dbReference type="Pfam" id="PF00024"/>
    </source>
</evidence>
<reference evidence="3 4" key="1">
    <citation type="submission" date="2020-08" db="EMBL/GenBank/DDBJ databases">
        <authorList>
            <person name="Hejnol A."/>
        </authorList>
    </citation>
    <scope>NUCLEOTIDE SEQUENCE [LARGE SCALE GENOMIC DNA]</scope>
</reference>
<feature type="chain" id="PRO_5029481890" description="Apple domain-containing protein" evidence="1">
    <location>
        <begin position="16"/>
        <end position="327"/>
    </location>
</feature>
<protein>
    <recommendedName>
        <fullName evidence="2">Apple domain-containing protein</fullName>
    </recommendedName>
</protein>